<reference evidence="1 2" key="1">
    <citation type="submission" date="2016-09" db="EMBL/GenBank/DDBJ databases">
        <title>Rhizobium sp. nov., a novel species isolated from the rice rhizosphere.</title>
        <authorList>
            <person name="Zhao J."/>
            <person name="Zhang X."/>
        </authorList>
    </citation>
    <scope>NUCLEOTIDE SEQUENCE [LARGE SCALE GENOMIC DNA]</scope>
    <source>
        <strain evidence="1 2">MH17</strain>
    </source>
</reference>
<dbReference type="EMBL" id="MKIO01000024">
    <property type="protein sequence ID" value="OLP56192.1"/>
    <property type="molecule type" value="Genomic_DNA"/>
</dbReference>
<name>A0A1Q9ALJ3_9HYPH</name>
<sequence>MKEIRERKRRRRAGWAVFLSALLLVSLAIGLTVLLAQDMRNLKLLMQRFGLDPQKVFAQIESLTTTPAEPPAFPLLEKTARLPAPRVQLPARLMGELNAPEQSFVRRILDPPAGLCEAFDKAGFSPMVWAPSASGLGGLGAAGFECSVIVPVGEPPAPSTAPPARDENGEEIVDDGPQQSSVFVYVHGPRMDAFDTFRIKMNIENPADREAVLALASKAAALFFKQVQWEDAGEIARRILKAEIFDQRDFGSRLQLRKEFGETPRYNFLAAEARRPQARTPYERFFDREQWLPLARTSPLFETGTVDLRALTGPVPTDTKAR</sequence>
<protein>
    <submittedName>
        <fullName evidence="1">Uncharacterized protein</fullName>
    </submittedName>
</protein>
<accession>A0A1Q9ALJ3</accession>
<evidence type="ECO:0000313" key="2">
    <source>
        <dbReference type="Proteomes" id="UP000186143"/>
    </source>
</evidence>
<comment type="caution">
    <text evidence="1">The sequence shown here is derived from an EMBL/GenBank/DDBJ whole genome shotgun (WGS) entry which is preliminary data.</text>
</comment>
<dbReference type="OrthoDB" id="8282592at2"/>
<dbReference type="AlphaFoldDB" id="A0A1Q9ALJ3"/>
<gene>
    <name evidence="1" type="ORF">BJF92_20600</name>
</gene>
<dbReference type="RefSeq" id="WP_075634269.1">
    <property type="nucleotide sequence ID" value="NZ_MKIO01000024.1"/>
</dbReference>
<dbReference type="Proteomes" id="UP000186143">
    <property type="component" value="Unassembled WGS sequence"/>
</dbReference>
<organism evidence="1 2">
    <name type="scientific">Xaviernesmea rhizosphaerae</name>
    <dbReference type="NCBI Taxonomy" id="1672749"/>
    <lineage>
        <taxon>Bacteria</taxon>
        <taxon>Pseudomonadati</taxon>
        <taxon>Pseudomonadota</taxon>
        <taxon>Alphaproteobacteria</taxon>
        <taxon>Hyphomicrobiales</taxon>
        <taxon>Rhizobiaceae</taxon>
        <taxon>Rhizobium/Agrobacterium group</taxon>
        <taxon>Xaviernesmea</taxon>
    </lineage>
</organism>
<proteinExistence type="predicted"/>
<evidence type="ECO:0000313" key="1">
    <source>
        <dbReference type="EMBL" id="OLP56192.1"/>
    </source>
</evidence>
<dbReference type="Pfam" id="PF19495">
    <property type="entry name" value="DUF6030"/>
    <property type="match status" value="1"/>
</dbReference>
<dbReference type="InterPro" id="IPR046071">
    <property type="entry name" value="DUF6030"/>
</dbReference>